<dbReference type="Proteomes" id="UP000033860">
    <property type="component" value="Unassembled WGS sequence"/>
</dbReference>
<sequence>MKYQHRDLAKGKWRKLTLMEQMANVGSEVSRTIKWKKKDKKYAQMAFWRALELLGLTINDPKNKAGLKEICRAKEMLVDWYFDNPLYRSSDEEWQRYFNQFNWAARIKR</sequence>
<evidence type="ECO:0000313" key="1">
    <source>
        <dbReference type="EMBL" id="KKU61939.1"/>
    </source>
</evidence>
<name>A0A0G1RX84_9BACT</name>
<reference evidence="1 2" key="1">
    <citation type="journal article" date="2015" name="Nature">
        <title>rRNA introns, odd ribosomes, and small enigmatic genomes across a large radiation of phyla.</title>
        <authorList>
            <person name="Brown C.T."/>
            <person name="Hug L.A."/>
            <person name="Thomas B.C."/>
            <person name="Sharon I."/>
            <person name="Castelle C.J."/>
            <person name="Singh A."/>
            <person name="Wilkins M.J."/>
            <person name="Williams K.H."/>
            <person name="Banfield J.F."/>
        </authorList>
    </citation>
    <scope>NUCLEOTIDE SEQUENCE [LARGE SCALE GENOMIC DNA]</scope>
</reference>
<accession>A0A0G1RX84</accession>
<gene>
    <name evidence="1" type="ORF">UX85_C0001G0153</name>
</gene>
<organism evidence="1 2">
    <name type="scientific">Candidatus Beckwithbacteria bacterium GW2011_GWB1_47_15</name>
    <dbReference type="NCBI Taxonomy" id="1618371"/>
    <lineage>
        <taxon>Bacteria</taxon>
        <taxon>Candidatus Beckwithiibacteriota</taxon>
    </lineage>
</organism>
<evidence type="ECO:0000313" key="2">
    <source>
        <dbReference type="Proteomes" id="UP000033860"/>
    </source>
</evidence>
<comment type="caution">
    <text evidence="1">The sequence shown here is derived from an EMBL/GenBank/DDBJ whole genome shotgun (WGS) entry which is preliminary data.</text>
</comment>
<protein>
    <submittedName>
        <fullName evidence="1">Uncharacterized protein</fullName>
    </submittedName>
</protein>
<proteinExistence type="predicted"/>
<dbReference type="AlphaFoldDB" id="A0A0G1RX84"/>
<dbReference type="EMBL" id="LCNT01000001">
    <property type="protein sequence ID" value="KKU61939.1"/>
    <property type="molecule type" value="Genomic_DNA"/>
</dbReference>